<evidence type="ECO:0000259" key="3">
    <source>
        <dbReference type="Pfam" id="PF00144"/>
    </source>
</evidence>
<dbReference type="RefSeq" id="WP_132776876.1">
    <property type="nucleotide sequence ID" value="NZ_SMBZ01000007.1"/>
</dbReference>
<dbReference type="InterPro" id="IPR050789">
    <property type="entry name" value="Diverse_Enzym_Activities"/>
</dbReference>
<dbReference type="SUPFAM" id="SSF56601">
    <property type="entry name" value="beta-lactamase/transpeptidase-like"/>
    <property type="match status" value="1"/>
</dbReference>
<keyword evidence="2" id="KW-0732">Signal</keyword>
<comment type="caution">
    <text evidence="4">The sequence shown here is derived from an EMBL/GenBank/DDBJ whole genome shotgun (WGS) entry which is preliminary data.</text>
</comment>
<dbReference type="Proteomes" id="UP000295197">
    <property type="component" value="Unassembled WGS sequence"/>
</dbReference>
<dbReference type="GO" id="GO:0016787">
    <property type="term" value="F:hydrolase activity"/>
    <property type="evidence" value="ECO:0007669"/>
    <property type="project" value="UniProtKB-KW"/>
</dbReference>
<reference evidence="4 5" key="1">
    <citation type="submission" date="2019-03" db="EMBL/GenBank/DDBJ databases">
        <title>Genomic Encyclopedia of Type Strains, Phase IV (KMG-IV): sequencing the most valuable type-strain genomes for metagenomic binning, comparative biology and taxonomic classification.</title>
        <authorList>
            <person name="Goeker M."/>
        </authorList>
    </citation>
    <scope>NUCLEOTIDE SEQUENCE [LARGE SCALE GENOMIC DNA]</scope>
    <source>
        <strain evidence="4 5">DSM 22362</strain>
    </source>
</reference>
<gene>
    <name evidence="4" type="ORF">EDC17_100710</name>
</gene>
<organism evidence="4 5">
    <name type="scientific">Sphingobacterium alimentarium</name>
    <dbReference type="NCBI Taxonomy" id="797292"/>
    <lineage>
        <taxon>Bacteria</taxon>
        <taxon>Pseudomonadati</taxon>
        <taxon>Bacteroidota</taxon>
        <taxon>Sphingobacteriia</taxon>
        <taxon>Sphingobacteriales</taxon>
        <taxon>Sphingobacteriaceae</taxon>
        <taxon>Sphingobacterium</taxon>
    </lineage>
</organism>
<evidence type="ECO:0000313" key="4">
    <source>
        <dbReference type="EMBL" id="TCV18880.1"/>
    </source>
</evidence>
<sequence length="578" mass="64498">MKIKSKSYSLLFAFVLFACSAQAQYKQTMANKTQLLSNKDKTIPFGRLDELKIAVAVPSTVKYRAFIEQLERYAEVKVLDLNQLNEQGKLSNTIIVAGTASDLAIMNVALLNQAASNNKDVILCKFLDSDISKVQHSAQLGGKVSELVYPEFSESAQRNLAMSLFGGLAITEGNSTLRTTQTRLQYTYGVGSGLNLAKMSQKIDAIAAEAIREEATPGLVVMAIKDGQIIFEKAYGHHTYEAKQKTTVKDIFDLASISKIAGTTPVIMHLQEKNAIHLDSTMGSYLWDVRSTNKKDITLKSVLLHEAGFTPFIPFYRNLKPGDVQRFPSATHQVQLADSAYLRNNYYEEVMWPQMMESAVKPIGNYVYSDISMYVMKEVAEHVTSVPMDEYVQQLLYRPIGMKTAGYNPRTRFDKSQIVPTEHDTSFRKVLLEGFVHDQGAAMAAGVAGHAGLFASANDLAIYGQLLLNRGEYGGTRYFKPNTVDLFTSTQSKTSRRGLGFDRFDPDLKKEYPSKLANASVYGHTGYTGTCIWIDPKHQLIYIFLSNRVHPQVSTKLLNLNIRSRIQDAIYETINEAK</sequence>
<dbReference type="PROSITE" id="PS51257">
    <property type="entry name" value="PROKAR_LIPOPROTEIN"/>
    <property type="match status" value="1"/>
</dbReference>
<feature type="chain" id="PRO_5020279206" evidence="2">
    <location>
        <begin position="24"/>
        <end position="578"/>
    </location>
</feature>
<evidence type="ECO:0000256" key="2">
    <source>
        <dbReference type="SAM" id="SignalP"/>
    </source>
</evidence>
<keyword evidence="1" id="KW-0378">Hydrolase</keyword>
<evidence type="ECO:0000256" key="1">
    <source>
        <dbReference type="ARBA" id="ARBA00022801"/>
    </source>
</evidence>
<dbReference type="PANTHER" id="PTHR43283:SF11">
    <property type="entry name" value="BETA-LACTAMASE-RELATED DOMAIN-CONTAINING PROTEIN"/>
    <property type="match status" value="1"/>
</dbReference>
<protein>
    <submittedName>
        <fullName evidence="4">CubicO group peptidase (Beta-lactamase class C family)</fullName>
    </submittedName>
</protein>
<dbReference type="Gene3D" id="3.40.710.10">
    <property type="entry name" value="DD-peptidase/beta-lactamase superfamily"/>
    <property type="match status" value="1"/>
</dbReference>
<name>A0A4R3VY42_9SPHI</name>
<dbReference type="Pfam" id="PF00144">
    <property type="entry name" value="Beta-lactamase"/>
    <property type="match status" value="1"/>
</dbReference>
<dbReference type="AlphaFoldDB" id="A0A4R3VY42"/>
<feature type="domain" description="Beta-lactamase-related" evidence="3">
    <location>
        <begin position="204"/>
        <end position="563"/>
    </location>
</feature>
<accession>A0A4R3VY42</accession>
<feature type="signal peptide" evidence="2">
    <location>
        <begin position="1"/>
        <end position="23"/>
    </location>
</feature>
<dbReference type="EMBL" id="SMBZ01000007">
    <property type="protein sequence ID" value="TCV18880.1"/>
    <property type="molecule type" value="Genomic_DNA"/>
</dbReference>
<dbReference type="InterPro" id="IPR001466">
    <property type="entry name" value="Beta-lactam-related"/>
</dbReference>
<dbReference type="PANTHER" id="PTHR43283">
    <property type="entry name" value="BETA-LACTAMASE-RELATED"/>
    <property type="match status" value="1"/>
</dbReference>
<dbReference type="InterPro" id="IPR012338">
    <property type="entry name" value="Beta-lactam/transpept-like"/>
</dbReference>
<keyword evidence="5" id="KW-1185">Reference proteome</keyword>
<proteinExistence type="predicted"/>
<evidence type="ECO:0000313" key="5">
    <source>
        <dbReference type="Proteomes" id="UP000295197"/>
    </source>
</evidence>
<dbReference type="OrthoDB" id="9805821at2"/>